<evidence type="ECO:0000256" key="5">
    <source>
        <dbReference type="ARBA" id="ARBA00022989"/>
    </source>
</evidence>
<accession>A0A540WFD2</accession>
<evidence type="ECO:0000313" key="10">
    <source>
        <dbReference type="Proteomes" id="UP000319103"/>
    </source>
</evidence>
<dbReference type="AlphaFoldDB" id="A0A540WFD2"/>
<dbReference type="Proteomes" id="UP000319103">
    <property type="component" value="Unassembled WGS sequence"/>
</dbReference>
<protein>
    <submittedName>
        <fullName evidence="9">DUF2029 domain-containing protein</fullName>
    </submittedName>
</protein>
<dbReference type="GO" id="GO:0005886">
    <property type="term" value="C:plasma membrane"/>
    <property type="evidence" value="ECO:0007669"/>
    <property type="project" value="UniProtKB-SubCell"/>
</dbReference>
<keyword evidence="2" id="KW-1003">Cell membrane</keyword>
<evidence type="ECO:0000256" key="6">
    <source>
        <dbReference type="ARBA" id="ARBA00023136"/>
    </source>
</evidence>
<keyword evidence="4 8" id="KW-0812">Transmembrane</keyword>
<evidence type="ECO:0000256" key="2">
    <source>
        <dbReference type="ARBA" id="ARBA00022475"/>
    </source>
</evidence>
<comment type="subcellular location">
    <subcellularLocation>
        <location evidence="1">Cell membrane</location>
        <topology evidence="1">Multi-pass membrane protein</topology>
    </subcellularLocation>
</comment>
<dbReference type="InterPro" id="IPR018584">
    <property type="entry name" value="GT87"/>
</dbReference>
<evidence type="ECO:0000256" key="4">
    <source>
        <dbReference type="ARBA" id="ARBA00022692"/>
    </source>
</evidence>
<keyword evidence="6 8" id="KW-0472">Membrane</keyword>
<comment type="similarity">
    <text evidence="7">Belongs to the glycosyltransferase 87 family.</text>
</comment>
<evidence type="ECO:0000256" key="8">
    <source>
        <dbReference type="SAM" id="Phobius"/>
    </source>
</evidence>
<organism evidence="9 10">
    <name type="scientific">Kitasatospora acidiphila</name>
    <dbReference type="NCBI Taxonomy" id="2567942"/>
    <lineage>
        <taxon>Bacteria</taxon>
        <taxon>Bacillati</taxon>
        <taxon>Actinomycetota</taxon>
        <taxon>Actinomycetes</taxon>
        <taxon>Kitasatosporales</taxon>
        <taxon>Streptomycetaceae</taxon>
        <taxon>Kitasatospora</taxon>
    </lineage>
</organism>
<keyword evidence="5 8" id="KW-1133">Transmembrane helix</keyword>
<reference evidence="9 10" key="1">
    <citation type="submission" date="2019-06" db="EMBL/GenBank/DDBJ databases">
        <title>Description of Kitasatospora acidophila sp. nov. isolated from pine grove soil, and reclassification of Streptomyces novaecaesareae to Kitasatospora novaeceasareae comb. nov.</title>
        <authorList>
            <person name="Kim M.J."/>
        </authorList>
    </citation>
    <scope>NUCLEOTIDE SEQUENCE [LARGE SCALE GENOMIC DNA]</scope>
    <source>
        <strain evidence="9 10">MMS16-CNU292</strain>
    </source>
</reference>
<evidence type="ECO:0000256" key="7">
    <source>
        <dbReference type="ARBA" id="ARBA00024033"/>
    </source>
</evidence>
<keyword evidence="3" id="KW-0808">Transferase</keyword>
<feature type="transmembrane region" description="Helical" evidence="8">
    <location>
        <begin position="132"/>
        <end position="151"/>
    </location>
</feature>
<evidence type="ECO:0000313" key="9">
    <source>
        <dbReference type="EMBL" id="TQF07662.1"/>
    </source>
</evidence>
<comment type="caution">
    <text evidence="9">The sequence shown here is derived from an EMBL/GenBank/DDBJ whole genome shotgun (WGS) entry which is preliminary data.</text>
</comment>
<dbReference type="GO" id="GO:0016758">
    <property type="term" value="F:hexosyltransferase activity"/>
    <property type="evidence" value="ECO:0007669"/>
    <property type="project" value="InterPro"/>
</dbReference>
<dbReference type="Pfam" id="PF09594">
    <property type="entry name" value="GT87"/>
    <property type="match status" value="1"/>
</dbReference>
<proteinExistence type="inferred from homology"/>
<gene>
    <name evidence="9" type="ORF">E6W39_30465</name>
</gene>
<feature type="transmembrane region" description="Helical" evidence="8">
    <location>
        <begin position="163"/>
        <end position="185"/>
    </location>
</feature>
<keyword evidence="10" id="KW-1185">Reference proteome</keyword>
<name>A0A540WFD2_9ACTN</name>
<evidence type="ECO:0000256" key="3">
    <source>
        <dbReference type="ARBA" id="ARBA00022679"/>
    </source>
</evidence>
<dbReference type="OrthoDB" id="4099703at2"/>
<evidence type="ECO:0000256" key="1">
    <source>
        <dbReference type="ARBA" id="ARBA00004651"/>
    </source>
</evidence>
<dbReference type="EMBL" id="VIGB01000003">
    <property type="protein sequence ID" value="TQF07662.1"/>
    <property type="molecule type" value="Genomic_DNA"/>
</dbReference>
<feature type="transmembrane region" description="Helical" evidence="8">
    <location>
        <begin position="232"/>
        <end position="254"/>
    </location>
</feature>
<feature type="transmembrane region" description="Helical" evidence="8">
    <location>
        <begin position="57"/>
        <end position="79"/>
    </location>
</feature>
<sequence>MITGVIKIGLDVSTDITLIYHAWYEVLQTGTFPMDDVTWQYPPGAALVILLPGLLPWSYLVSFWVCCGIFDAAAMVLLVRSGARRGRSLAGGWMWVVGVPLLGPTVYNRYDILVTAIAVIGLLVLLRRPVLGGMLLGLGGLLKLWPLVALAGTPRGRRTTRSWTGALAALSSLAFLLAAGMNGAFQFLTFQANRGIEVESVGALPIHFARLFGSWHGQVQMNYGSVEMLGPWVSVISKVALAGTAVGFGWLLYWRLRARHWQAATTYDAALAALLIFTATSRVISPQYMVWLIGLSAVCLTVRGTSQRPVAVMILIATLLTTLEFPVNFSDTVNSHPLGVATITARNLLLIAATVVSCRRLWISTRGERPEPTAVTAVLPGPEQSSYPVRPGIAYEQSLLDD</sequence>